<feature type="domain" description="HTH cro/C1-type" evidence="1">
    <location>
        <begin position="74"/>
        <end position="128"/>
    </location>
</feature>
<organism evidence="2 3">
    <name type="scientific">Sagittula stellata (strain ATCC 700073 / DSM 11524 / E-37)</name>
    <dbReference type="NCBI Taxonomy" id="388399"/>
    <lineage>
        <taxon>Bacteria</taxon>
        <taxon>Pseudomonadati</taxon>
        <taxon>Pseudomonadota</taxon>
        <taxon>Alphaproteobacteria</taxon>
        <taxon>Rhodobacterales</taxon>
        <taxon>Roseobacteraceae</taxon>
        <taxon>Sagittula</taxon>
    </lineage>
</organism>
<proteinExistence type="predicted"/>
<name>A3K1Y6_SAGS3</name>
<accession>A3K1Y6</accession>
<comment type="caution">
    <text evidence="2">The sequence shown here is derived from an EMBL/GenBank/DDBJ whole genome shotgun (WGS) entry which is preliminary data.</text>
</comment>
<dbReference type="Proteomes" id="UP000005713">
    <property type="component" value="Unassembled WGS sequence"/>
</dbReference>
<dbReference type="SMART" id="SM00530">
    <property type="entry name" value="HTH_XRE"/>
    <property type="match status" value="1"/>
</dbReference>
<dbReference type="SUPFAM" id="SSF47413">
    <property type="entry name" value="lambda repressor-like DNA-binding domains"/>
    <property type="match status" value="1"/>
</dbReference>
<dbReference type="Pfam" id="PF13560">
    <property type="entry name" value="HTH_31"/>
    <property type="match status" value="1"/>
</dbReference>
<evidence type="ECO:0000259" key="1">
    <source>
        <dbReference type="PROSITE" id="PS50943"/>
    </source>
</evidence>
<protein>
    <recommendedName>
        <fullName evidence="1">HTH cro/C1-type domain-containing protein</fullName>
    </recommendedName>
</protein>
<evidence type="ECO:0000313" key="2">
    <source>
        <dbReference type="EMBL" id="EBA08932.1"/>
    </source>
</evidence>
<dbReference type="eggNOG" id="ENOG503370Q">
    <property type="taxonomic scope" value="Bacteria"/>
</dbReference>
<dbReference type="AlphaFoldDB" id="A3K1Y6"/>
<dbReference type="CDD" id="cd00093">
    <property type="entry name" value="HTH_XRE"/>
    <property type="match status" value="1"/>
</dbReference>
<dbReference type="InterPro" id="IPR010982">
    <property type="entry name" value="Lambda_DNA-bd_dom_sf"/>
</dbReference>
<dbReference type="PROSITE" id="PS50943">
    <property type="entry name" value="HTH_CROC1"/>
    <property type="match status" value="1"/>
</dbReference>
<dbReference type="InterPro" id="IPR001387">
    <property type="entry name" value="Cro/C1-type_HTH"/>
</dbReference>
<evidence type="ECO:0000313" key="3">
    <source>
        <dbReference type="Proteomes" id="UP000005713"/>
    </source>
</evidence>
<dbReference type="Gene3D" id="1.10.260.40">
    <property type="entry name" value="lambda repressor-like DNA-binding domains"/>
    <property type="match status" value="1"/>
</dbReference>
<reference evidence="2 3" key="1">
    <citation type="submission" date="2006-06" db="EMBL/GenBank/DDBJ databases">
        <authorList>
            <person name="Moran M.A."/>
            <person name="Ferriera S."/>
            <person name="Johnson J."/>
            <person name="Kravitz S."/>
            <person name="Beeson K."/>
            <person name="Sutton G."/>
            <person name="Rogers Y.-H."/>
            <person name="Friedman R."/>
            <person name="Frazier M."/>
            <person name="Venter J.C."/>
        </authorList>
    </citation>
    <scope>NUCLEOTIDE SEQUENCE [LARGE SCALE GENOMIC DNA]</scope>
    <source>
        <strain evidence="2 3">E-37</strain>
    </source>
</reference>
<keyword evidence="3" id="KW-1185">Reference proteome</keyword>
<dbReference type="GO" id="GO:0003677">
    <property type="term" value="F:DNA binding"/>
    <property type="evidence" value="ECO:0007669"/>
    <property type="project" value="InterPro"/>
</dbReference>
<dbReference type="EMBL" id="AAYA01000004">
    <property type="protein sequence ID" value="EBA08932.1"/>
    <property type="molecule type" value="Genomic_DNA"/>
</dbReference>
<gene>
    <name evidence="2" type="ORF">SSE37_04780</name>
</gene>
<sequence>MDALSGQRLRMFIGDKSRMADRDMTETVIRQSAKLEIETKSVTAHICAMANAAPQQLPDEVVKEMRPERIGYRLRLLREALGLSPSEMADMLGIERTYWSRFENGRRAINDTTAALLVTTFGVTLDFLILGRADKLPVDLAMRIRQVSEK</sequence>